<sequence length="27" mass="3094">MVRYFNCSAVGTTHKSRTVSLTFERTT</sequence>
<dbReference type="EMBL" id="OC020110">
    <property type="protein sequence ID" value="CAD7269091.1"/>
    <property type="molecule type" value="Genomic_DNA"/>
</dbReference>
<protein>
    <submittedName>
        <fullName evidence="1">Uncharacterized protein</fullName>
    </submittedName>
</protein>
<dbReference type="AlphaFoldDB" id="A0A7R9BCI3"/>
<gene>
    <name evidence="1" type="ORF">TSIB3V08_LOCUS13091</name>
</gene>
<proteinExistence type="predicted"/>
<name>A0A7R9BCI3_TIMSH</name>
<accession>A0A7R9BCI3</accession>
<evidence type="ECO:0000313" key="1">
    <source>
        <dbReference type="EMBL" id="CAD7269091.1"/>
    </source>
</evidence>
<organism evidence="1">
    <name type="scientific">Timema shepardi</name>
    <name type="common">Walking stick</name>
    <dbReference type="NCBI Taxonomy" id="629360"/>
    <lineage>
        <taxon>Eukaryota</taxon>
        <taxon>Metazoa</taxon>
        <taxon>Ecdysozoa</taxon>
        <taxon>Arthropoda</taxon>
        <taxon>Hexapoda</taxon>
        <taxon>Insecta</taxon>
        <taxon>Pterygota</taxon>
        <taxon>Neoptera</taxon>
        <taxon>Polyneoptera</taxon>
        <taxon>Phasmatodea</taxon>
        <taxon>Timematodea</taxon>
        <taxon>Timematoidea</taxon>
        <taxon>Timematidae</taxon>
        <taxon>Timema</taxon>
    </lineage>
</organism>
<reference evidence="1" key="1">
    <citation type="submission" date="2020-11" db="EMBL/GenBank/DDBJ databases">
        <authorList>
            <person name="Tran Van P."/>
        </authorList>
    </citation>
    <scope>NUCLEOTIDE SEQUENCE</scope>
</reference>